<organism evidence="1 2">
    <name type="scientific">Chilo suppressalis</name>
    <name type="common">Asiatic rice borer moth</name>
    <dbReference type="NCBI Taxonomy" id="168631"/>
    <lineage>
        <taxon>Eukaryota</taxon>
        <taxon>Metazoa</taxon>
        <taxon>Ecdysozoa</taxon>
        <taxon>Arthropoda</taxon>
        <taxon>Hexapoda</taxon>
        <taxon>Insecta</taxon>
        <taxon>Pterygota</taxon>
        <taxon>Neoptera</taxon>
        <taxon>Endopterygota</taxon>
        <taxon>Lepidoptera</taxon>
        <taxon>Glossata</taxon>
        <taxon>Ditrysia</taxon>
        <taxon>Pyraloidea</taxon>
        <taxon>Crambidae</taxon>
        <taxon>Crambinae</taxon>
        <taxon>Chilo</taxon>
    </lineage>
</organism>
<reference evidence="1" key="1">
    <citation type="submission" date="2021-12" db="EMBL/GenBank/DDBJ databases">
        <authorList>
            <person name="King R."/>
        </authorList>
    </citation>
    <scope>NUCLEOTIDE SEQUENCE</scope>
</reference>
<gene>
    <name evidence="1" type="ORF">CHILSU_LOCUS9714</name>
</gene>
<accession>A0ABN8EBD6</accession>
<protein>
    <submittedName>
        <fullName evidence="1">Uncharacterized protein</fullName>
    </submittedName>
</protein>
<keyword evidence="2" id="KW-1185">Reference proteome</keyword>
<evidence type="ECO:0000313" key="2">
    <source>
        <dbReference type="Proteomes" id="UP001153292"/>
    </source>
</evidence>
<name>A0ABN8EBD6_CHISP</name>
<sequence>MEADSTTYDENSKGFLSDVFPFSTSPGNLKLYMNLTCKTSDKHFESQIVEKLQVFGLLPQTVVCPTGNPECRLICKTARVIDRVQWLCEGCGKRQPIRSGSFFLRLQCSLLQALQIILAWSEDADSSIVAEHFGVKPKVVNFIYDKLDDLATEEHKKLKLGGGNSVVLAEMYPDCLNRLSPDTTDQPHVHRILMLADTKHIPTAYKLHVIQVDMKKHLAGSLDNQPLRQEVQKVVSSTTESDSILVIGNDVPILEGAVTIQQLAQQCDIEMQHFLTSRIWRQAVTLCSASRDLCLDSSPLVCANAVQRYLDASLYRLRYGDGFYAHILSVIARRFTA</sequence>
<evidence type="ECO:0000313" key="1">
    <source>
        <dbReference type="EMBL" id="CAH0692214.1"/>
    </source>
</evidence>
<dbReference type="Proteomes" id="UP001153292">
    <property type="component" value="Chromosome 6"/>
</dbReference>
<dbReference type="EMBL" id="OU963899">
    <property type="protein sequence ID" value="CAH0692214.1"/>
    <property type="molecule type" value="Genomic_DNA"/>
</dbReference>
<proteinExistence type="predicted"/>